<evidence type="ECO:0000256" key="1">
    <source>
        <dbReference type="ARBA" id="ARBA00023015"/>
    </source>
</evidence>
<dbReference type="InterPro" id="IPR046347">
    <property type="entry name" value="bZIP_sf"/>
</dbReference>
<dbReference type="Pfam" id="PF00170">
    <property type="entry name" value="bZIP_1"/>
    <property type="match status" value="1"/>
</dbReference>
<dbReference type="InterPro" id="IPR000837">
    <property type="entry name" value="AP-1"/>
</dbReference>
<proteinExistence type="predicted"/>
<feature type="coiled-coil region" evidence="4">
    <location>
        <begin position="120"/>
        <end position="171"/>
    </location>
</feature>
<protein>
    <submittedName>
        <fullName evidence="7">Cyclic AMP-dependent transcription factor ATF-3-like</fullName>
    </submittedName>
</protein>
<feature type="domain" description="BZIP" evidence="5">
    <location>
        <begin position="109"/>
        <end position="172"/>
    </location>
</feature>
<accession>A0A6P7SZ86</accession>
<dbReference type="Gene3D" id="1.20.5.170">
    <property type="match status" value="1"/>
</dbReference>
<sequence>MYNSKESFGEMTNLDFCQDLKNYPFVETPEPMKGDVCPENDSYDNVSDNEKDSQLKEAVEKVNETGDMIHIIKQELKCQILYKRFQEGKNAVDTEVKPPIQYELRPEEETRILRRREQNRKAAQRCRLRKKNKMEELEDNQRYMLKEKENYERLISQLQKENNQLRLLVQNYSTYYPTLNWGENASYPCT</sequence>
<dbReference type="InterPro" id="IPR004827">
    <property type="entry name" value="bZIP"/>
</dbReference>
<dbReference type="AlphaFoldDB" id="A0A6P7SZ86"/>
<gene>
    <name evidence="7" type="primary">LOC115217529</name>
</gene>
<name>A0A6P7SZ86_9MOLL</name>
<evidence type="ECO:0000259" key="5">
    <source>
        <dbReference type="PROSITE" id="PS50217"/>
    </source>
</evidence>
<dbReference type="GO" id="GO:0000981">
    <property type="term" value="F:DNA-binding transcription factor activity, RNA polymerase II-specific"/>
    <property type="evidence" value="ECO:0007669"/>
    <property type="project" value="TreeGrafter"/>
</dbReference>
<dbReference type="PROSITE" id="PS00036">
    <property type="entry name" value="BZIP_BASIC"/>
    <property type="match status" value="1"/>
</dbReference>
<dbReference type="KEGG" id="osn:115217529"/>
<keyword evidence="2" id="KW-0238">DNA-binding</keyword>
<evidence type="ECO:0000256" key="3">
    <source>
        <dbReference type="ARBA" id="ARBA00023163"/>
    </source>
</evidence>
<keyword evidence="1" id="KW-0805">Transcription regulation</keyword>
<dbReference type="PANTHER" id="PTHR23351">
    <property type="entry name" value="FOS TRANSCRIPTION FACTOR-RELATED"/>
    <property type="match status" value="1"/>
</dbReference>
<dbReference type="GO" id="GO:0000978">
    <property type="term" value="F:RNA polymerase II cis-regulatory region sequence-specific DNA binding"/>
    <property type="evidence" value="ECO:0007669"/>
    <property type="project" value="TreeGrafter"/>
</dbReference>
<keyword evidence="6" id="KW-1185">Reference proteome</keyword>
<dbReference type="PROSITE" id="PS50217">
    <property type="entry name" value="BZIP"/>
    <property type="match status" value="1"/>
</dbReference>
<keyword evidence="4" id="KW-0175">Coiled coil</keyword>
<dbReference type="PANTHER" id="PTHR23351:SF24">
    <property type="entry name" value="ACTIVATING TRANSCRIPTION FACTOR 3-RELATED"/>
    <property type="match status" value="1"/>
</dbReference>
<dbReference type="Proteomes" id="UP000515154">
    <property type="component" value="Linkage group LG11"/>
</dbReference>
<dbReference type="SMART" id="SM00338">
    <property type="entry name" value="BRLZ"/>
    <property type="match status" value="1"/>
</dbReference>
<dbReference type="GO" id="GO:0005634">
    <property type="term" value="C:nucleus"/>
    <property type="evidence" value="ECO:0007669"/>
    <property type="project" value="TreeGrafter"/>
</dbReference>
<reference evidence="7" key="1">
    <citation type="submission" date="2025-08" db="UniProtKB">
        <authorList>
            <consortium name="RefSeq"/>
        </authorList>
    </citation>
    <scope>IDENTIFICATION</scope>
</reference>
<evidence type="ECO:0000313" key="7">
    <source>
        <dbReference type="RefSeq" id="XP_029643111.1"/>
    </source>
</evidence>
<evidence type="ECO:0000256" key="4">
    <source>
        <dbReference type="SAM" id="Coils"/>
    </source>
</evidence>
<evidence type="ECO:0000313" key="6">
    <source>
        <dbReference type="Proteomes" id="UP000515154"/>
    </source>
</evidence>
<dbReference type="RefSeq" id="XP_029643111.1">
    <property type="nucleotide sequence ID" value="XM_029787251.2"/>
</dbReference>
<evidence type="ECO:0000256" key="2">
    <source>
        <dbReference type="ARBA" id="ARBA00023125"/>
    </source>
</evidence>
<organism evidence="6 7">
    <name type="scientific">Octopus sinensis</name>
    <name type="common">East Asian common octopus</name>
    <dbReference type="NCBI Taxonomy" id="2607531"/>
    <lineage>
        <taxon>Eukaryota</taxon>
        <taxon>Metazoa</taxon>
        <taxon>Spiralia</taxon>
        <taxon>Lophotrochozoa</taxon>
        <taxon>Mollusca</taxon>
        <taxon>Cephalopoda</taxon>
        <taxon>Coleoidea</taxon>
        <taxon>Octopodiformes</taxon>
        <taxon>Octopoda</taxon>
        <taxon>Incirrata</taxon>
        <taxon>Octopodidae</taxon>
        <taxon>Octopus</taxon>
    </lineage>
</organism>
<dbReference type="SUPFAM" id="SSF57959">
    <property type="entry name" value="Leucine zipper domain"/>
    <property type="match status" value="1"/>
</dbReference>
<keyword evidence="3" id="KW-0804">Transcription</keyword>